<feature type="transmembrane region" description="Helical" evidence="3">
    <location>
        <begin position="177"/>
        <end position="204"/>
    </location>
</feature>
<feature type="transmembrane region" description="Helical" evidence="3">
    <location>
        <begin position="327"/>
        <end position="346"/>
    </location>
</feature>
<dbReference type="InterPro" id="IPR052346">
    <property type="entry name" value="O-mannosyl-transferase_TMTC"/>
</dbReference>
<dbReference type="InterPro" id="IPR011990">
    <property type="entry name" value="TPR-like_helical_dom_sf"/>
</dbReference>
<evidence type="ECO:0000256" key="1">
    <source>
        <dbReference type="ARBA" id="ARBA00022737"/>
    </source>
</evidence>
<keyword evidence="3" id="KW-0812">Transmembrane</keyword>
<evidence type="ECO:0000256" key="3">
    <source>
        <dbReference type="SAM" id="Phobius"/>
    </source>
</evidence>
<feature type="transmembrane region" description="Helical" evidence="3">
    <location>
        <begin position="358"/>
        <end position="376"/>
    </location>
</feature>
<dbReference type="SUPFAM" id="SSF48452">
    <property type="entry name" value="TPR-like"/>
    <property type="match status" value="1"/>
</dbReference>
<dbReference type="AlphaFoldDB" id="A0A075K0A2"/>
<keyword evidence="3" id="KW-1133">Transmembrane helix</keyword>
<accession>A0A075K0A2</accession>
<evidence type="ECO:0000313" key="4">
    <source>
        <dbReference type="EMBL" id="AIF47265.1"/>
    </source>
</evidence>
<feature type="transmembrane region" description="Helical" evidence="3">
    <location>
        <begin position="388"/>
        <end position="411"/>
    </location>
</feature>
<dbReference type="GO" id="GO:0030968">
    <property type="term" value="P:endoplasmic reticulum unfolded protein response"/>
    <property type="evidence" value="ECO:0007669"/>
    <property type="project" value="TreeGrafter"/>
</dbReference>
<name>A0A075K0A2_9GAMM</name>
<dbReference type="GO" id="GO:0000030">
    <property type="term" value="F:mannosyltransferase activity"/>
    <property type="evidence" value="ECO:0007669"/>
    <property type="project" value="TreeGrafter"/>
</dbReference>
<dbReference type="PATRIC" id="fig|1217721.7.peg.1708"/>
<feature type="transmembrane region" description="Helical" evidence="3">
    <location>
        <begin position="149"/>
        <end position="165"/>
    </location>
</feature>
<organism evidence="4 5">
    <name type="scientific">Dyella japonica A8</name>
    <dbReference type="NCBI Taxonomy" id="1217721"/>
    <lineage>
        <taxon>Bacteria</taxon>
        <taxon>Pseudomonadati</taxon>
        <taxon>Pseudomonadota</taxon>
        <taxon>Gammaproteobacteria</taxon>
        <taxon>Lysobacterales</taxon>
        <taxon>Rhodanobacteraceae</taxon>
        <taxon>Dyella</taxon>
    </lineage>
</organism>
<keyword evidence="2" id="KW-0802">TPR repeat</keyword>
<feature type="transmembrane region" description="Helical" evidence="3">
    <location>
        <begin position="301"/>
        <end position="320"/>
    </location>
</feature>
<gene>
    <name evidence="4" type="ORF">HY57_08235</name>
</gene>
<keyword evidence="1" id="KW-0677">Repeat</keyword>
<evidence type="ECO:0000313" key="5">
    <source>
        <dbReference type="Proteomes" id="UP000027987"/>
    </source>
</evidence>
<dbReference type="HOGENOM" id="CLU_492387_0_0_6"/>
<keyword evidence="3" id="KW-0472">Membrane</keyword>
<feature type="transmembrane region" description="Helical" evidence="3">
    <location>
        <begin position="7"/>
        <end position="31"/>
    </location>
</feature>
<proteinExistence type="predicted"/>
<evidence type="ECO:0000256" key="2">
    <source>
        <dbReference type="ARBA" id="ARBA00022803"/>
    </source>
</evidence>
<keyword evidence="5" id="KW-1185">Reference proteome</keyword>
<reference evidence="4 5" key="1">
    <citation type="submission" date="2014-07" db="EMBL/GenBank/DDBJ databases">
        <title>Complete Genome Sequence of Dyella japonica Strain A8 Isolated from Malaysian Tropical Soil.</title>
        <authorList>
            <person name="Hui R.K.H."/>
            <person name="Chen J.-W."/>
            <person name="Chan K.-G."/>
            <person name="Leung F.C.C."/>
        </authorList>
    </citation>
    <scope>NUCLEOTIDE SEQUENCE [LARGE SCALE GENOMIC DNA]</scope>
    <source>
        <strain evidence="4 5">A8</strain>
    </source>
</reference>
<dbReference type="RefSeq" id="WP_026034291.1">
    <property type="nucleotide sequence ID" value="NZ_ALOY01000183.1"/>
</dbReference>
<feature type="transmembrane region" description="Helical" evidence="3">
    <location>
        <begin position="121"/>
        <end position="143"/>
    </location>
</feature>
<evidence type="ECO:0008006" key="6">
    <source>
        <dbReference type="Google" id="ProtNLM"/>
    </source>
</evidence>
<dbReference type="Proteomes" id="UP000027987">
    <property type="component" value="Chromosome"/>
</dbReference>
<sequence length="561" mass="62116">MQFRLTYGLGAIALLAIALIYWPVVHFSFVWDDWVSFVETPWLTQGDEWKHYIFRDFNAWTYYFRPLVVGLFTMQVRLFHSAPEPMHVVSLALHLIDVALVGVLAWRCATLTNMDAARRSWVAPLCMLIYGLHPALIETVAWVGCQFDLVVTLFVLLGLIANLGIQRRGHRASVIAVIFFLAACSKEAALSFPFLLVLFDWMLFSGDQDTRFTTRIATVLGRNWPAYLGVVLAGSGYLIFRHFALGSVTGQAASPSGGLVAHLYEISVVYLHYLKVIIWPVDGMNVIHPYMPGDFQGPATLTTLLAMAAAAIVVAGGLYATLRFKSVFGSIIVAMTVALLPVLHIIPVDFELSLYHDRYTTMALAMACSMLPMLRAPARLKLRATEKLVSLLAGAGIFLWLAFSIVAIRLITPNWANDTALWNWALSAYPHSTIAKTNLLTAYVTDKDYQSARKLGDRVLADPTSCVTCMLKIAELAVNQGDPNRAAFALERARRSPLINSDKKTLHGYYLLTGKMLILQGKPDDAENVLREALSLVPDDPLTKQALASITTARNQAPQAR</sequence>
<dbReference type="PANTHER" id="PTHR44227">
    <property type="match status" value="1"/>
</dbReference>
<feature type="transmembrane region" description="Helical" evidence="3">
    <location>
        <begin position="224"/>
        <end position="240"/>
    </location>
</feature>
<protein>
    <recommendedName>
        <fullName evidence="6">Tetratricopeptide repeat protein</fullName>
    </recommendedName>
</protein>
<dbReference type="Gene3D" id="1.25.40.10">
    <property type="entry name" value="Tetratricopeptide repeat domain"/>
    <property type="match status" value="1"/>
</dbReference>
<dbReference type="EMBL" id="CP008884">
    <property type="protein sequence ID" value="AIF47265.1"/>
    <property type="molecule type" value="Genomic_DNA"/>
</dbReference>
<feature type="transmembrane region" description="Helical" evidence="3">
    <location>
        <begin position="261"/>
        <end position="281"/>
    </location>
</feature>
<dbReference type="STRING" id="1217721.HY57_08235"/>
<dbReference type="OrthoDB" id="5932158at2"/>
<dbReference type="PANTHER" id="PTHR44227:SF3">
    <property type="entry name" value="PROTEIN O-MANNOSYL-TRANSFERASE TMTC4"/>
    <property type="match status" value="1"/>
</dbReference>
<dbReference type="GO" id="GO:0035269">
    <property type="term" value="P:protein O-linked glycosylation via mannose"/>
    <property type="evidence" value="ECO:0007669"/>
    <property type="project" value="TreeGrafter"/>
</dbReference>
<dbReference type="KEGG" id="dja:HY57_08235"/>
<feature type="transmembrane region" description="Helical" evidence="3">
    <location>
        <begin position="88"/>
        <end position="109"/>
    </location>
</feature>